<keyword evidence="3" id="KW-1185">Reference proteome</keyword>
<reference evidence="2" key="1">
    <citation type="journal article" date="2020" name="New Phytol.">
        <title>Comparative genomics reveals dynamic genome evolution in host specialist ectomycorrhizal fungi.</title>
        <authorList>
            <person name="Lofgren L.A."/>
            <person name="Nguyen N.H."/>
            <person name="Vilgalys R."/>
            <person name="Ruytinx J."/>
            <person name="Liao H.L."/>
            <person name="Branco S."/>
            <person name="Kuo A."/>
            <person name="LaButti K."/>
            <person name="Lipzen A."/>
            <person name="Andreopoulos W."/>
            <person name="Pangilinan J."/>
            <person name="Riley R."/>
            <person name="Hundley H."/>
            <person name="Na H."/>
            <person name="Barry K."/>
            <person name="Grigoriev I.V."/>
            <person name="Stajich J.E."/>
            <person name="Kennedy P.G."/>
        </authorList>
    </citation>
    <scope>NUCLEOTIDE SEQUENCE</scope>
    <source>
        <strain evidence="2">MN1</strain>
    </source>
</reference>
<feature type="region of interest" description="Disordered" evidence="1">
    <location>
        <begin position="216"/>
        <end position="239"/>
    </location>
</feature>
<evidence type="ECO:0000313" key="3">
    <source>
        <dbReference type="Proteomes" id="UP000807769"/>
    </source>
</evidence>
<name>A0A9P7E0E2_9AGAM</name>
<dbReference type="Proteomes" id="UP000807769">
    <property type="component" value="Unassembled WGS sequence"/>
</dbReference>
<dbReference type="GeneID" id="64638003"/>
<feature type="region of interest" description="Disordered" evidence="1">
    <location>
        <begin position="81"/>
        <end position="132"/>
    </location>
</feature>
<proteinExistence type="predicted"/>
<feature type="compositionally biased region" description="Polar residues" evidence="1">
    <location>
        <begin position="1"/>
        <end position="21"/>
    </location>
</feature>
<sequence>MCASQSPTRYTTHPSLSLQSDATRRPPAGHRRPPISAIPITLRPPPTGDPQQPTFLGLSKLSRFSRANAVRSGWKEQSCDPLDFPATLPLPPNRLHEESTASTPLPGGRAFFNPIRSSSDKGKQNGREPKRKAVKVVDVPLGQATYGDVIGVDDGIRPYVLFFCLSWFQKKEKKPEPRPVYDDELEDDEEEENVLCPVAVPPPRVQHEEIELKTIASQAQSEAGPSRLAVSDHSEAHCS</sequence>
<dbReference type="EMBL" id="JABBWG010000044">
    <property type="protein sequence ID" value="KAG1807274.1"/>
    <property type="molecule type" value="Genomic_DNA"/>
</dbReference>
<accession>A0A9P7E0E2</accession>
<evidence type="ECO:0000313" key="2">
    <source>
        <dbReference type="EMBL" id="KAG1807274.1"/>
    </source>
</evidence>
<feature type="compositionally biased region" description="Basic and acidic residues" evidence="1">
    <location>
        <begin position="118"/>
        <end position="128"/>
    </location>
</feature>
<dbReference type="RefSeq" id="XP_041187943.1">
    <property type="nucleotide sequence ID" value="XM_041343987.1"/>
</dbReference>
<comment type="caution">
    <text evidence="2">The sequence shown here is derived from an EMBL/GenBank/DDBJ whole genome shotgun (WGS) entry which is preliminary data.</text>
</comment>
<dbReference type="OrthoDB" id="2671843at2759"/>
<organism evidence="2 3">
    <name type="scientific">Suillus subaureus</name>
    <dbReference type="NCBI Taxonomy" id="48587"/>
    <lineage>
        <taxon>Eukaryota</taxon>
        <taxon>Fungi</taxon>
        <taxon>Dikarya</taxon>
        <taxon>Basidiomycota</taxon>
        <taxon>Agaricomycotina</taxon>
        <taxon>Agaricomycetes</taxon>
        <taxon>Agaricomycetidae</taxon>
        <taxon>Boletales</taxon>
        <taxon>Suillineae</taxon>
        <taxon>Suillaceae</taxon>
        <taxon>Suillus</taxon>
    </lineage>
</organism>
<dbReference type="AlphaFoldDB" id="A0A9P7E0E2"/>
<gene>
    <name evidence="2" type="ORF">BJ212DRAFT_756172</name>
</gene>
<evidence type="ECO:0000256" key="1">
    <source>
        <dbReference type="SAM" id="MobiDB-lite"/>
    </source>
</evidence>
<protein>
    <submittedName>
        <fullName evidence="2">Uncharacterized protein</fullName>
    </submittedName>
</protein>
<feature type="region of interest" description="Disordered" evidence="1">
    <location>
        <begin position="1"/>
        <end position="56"/>
    </location>
</feature>
<feature type="compositionally biased region" description="Basic and acidic residues" evidence="1">
    <location>
        <begin position="230"/>
        <end position="239"/>
    </location>
</feature>